<accession>A0A541B7I2</accession>
<name>A0A541B7I2_9NOCA</name>
<gene>
    <name evidence="2" type="ORF">FK531_14355</name>
</gene>
<evidence type="ECO:0000256" key="1">
    <source>
        <dbReference type="SAM" id="MobiDB-lite"/>
    </source>
</evidence>
<reference evidence="2 3" key="1">
    <citation type="submission" date="2019-06" db="EMBL/GenBank/DDBJ databases">
        <title>Rhodococcus spaelei sp. nov., isolated from a cave.</title>
        <authorList>
            <person name="Lee S.D."/>
        </authorList>
    </citation>
    <scope>NUCLEOTIDE SEQUENCE [LARGE SCALE GENOMIC DNA]</scope>
    <source>
        <strain evidence="2 3">C9-5</strain>
    </source>
</reference>
<dbReference type="EMBL" id="VIGH01000006">
    <property type="protein sequence ID" value="TQF68286.1"/>
    <property type="molecule type" value="Genomic_DNA"/>
</dbReference>
<organism evidence="2 3">
    <name type="scientific">Rhodococcus spelaei</name>
    <dbReference type="NCBI Taxonomy" id="2546320"/>
    <lineage>
        <taxon>Bacteria</taxon>
        <taxon>Bacillati</taxon>
        <taxon>Actinomycetota</taxon>
        <taxon>Actinomycetes</taxon>
        <taxon>Mycobacteriales</taxon>
        <taxon>Nocardiaceae</taxon>
        <taxon>Rhodococcus</taxon>
    </lineage>
</organism>
<dbReference type="AlphaFoldDB" id="A0A541B7I2"/>
<feature type="region of interest" description="Disordered" evidence="1">
    <location>
        <begin position="64"/>
        <end position="110"/>
    </location>
</feature>
<comment type="caution">
    <text evidence="2">The sequence shown here is derived from an EMBL/GenBank/DDBJ whole genome shotgun (WGS) entry which is preliminary data.</text>
</comment>
<keyword evidence="3" id="KW-1185">Reference proteome</keyword>
<proteinExistence type="predicted"/>
<dbReference type="RefSeq" id="WP_142100452.1">
    <property type="nucleotide sequence ID" value="NZ_VIGH01000006.1"/>
</dbReference>
<dbReference type="Proteomes" id="UP000316256">
    <property type="component" value="Unassembled WGS sequence"/>
</dbReference>
<feature type="compositionally biased region" description="Low complexity" evidence="1">
    <location>
        <begin position="70"/>
        <end position="101"/>
    </location>
</feature>
<dbReference type="OrthoDB" id="5147060at2"/>
<sequence>MTTTAVVGTSPIAFTRNSDGGQMIVPLSALQFDGSTYIVNQAWSTVFTDPQDQTTLVEVAKARAAAGELTSAPPTSSSGAGSATQSGGVPGTNPTTAAGAPATGGAGGGQ</sequence>
<protein>
    <submittedName>
        <fullName evidence="2">Uncharacterized protein</fullName>
    </submittedName>
</protein>
<evidence type="ECO:0000313" key="2">
    <source>
        <dbReference type="EMBL" id="TQF68286.1"/>
    </source>
</evidence>
<evidence type="ECO:0000313" key="3">
    <source>
        <dbReference type="Proteomes" id="UP000316256"/>
    </source>
</evidence>